<reference evidence="2 3" key="1">
    <citation type="submission" date="2018-02" db="EMBL/GenBank/DDBJ databases">
        <title>Genome sequence of the basidiomycete white-rot fungus Phlebia centrifuga.</title>
        <authorList>
            <person name="Granchi Z."/>
            <person name="Peng M."/>
            <person name="de Vries R.P."/>
            <person name="Hilden K."/>
            <person name="Makela M.R."/>
            <person name="Grigoriev I."/>
            <person name="Riley R."/>
        </authorList>
    </citation>
    <scope>NUCLEOTIDE SEQUENCE [LARGE SCALE GENOMIC DNA]</scope>
    <source>
        <strain evidence="2 3">FBCC195</strain>
    </source>
</reference>
<accession>A0A2R6S4J5</accession>
<dbReference type="EMBL" id="MLYV02000072">
    <property type="protein sequence ID" value="PSS37214.1"/>
    <property type="molecule type" value="Genomic_DNA"/>
</dbReference>
<protein>
    <recommendedName>
        <fullName evidence="1">DUF7770 domain-containing protein</fullName>
    </recommendedName>
</protein>
<feature type="domain" description="DUF7770" evidence="1">
    <location>
        <begin position="92"/>
        <end position="187"/>
    </location>
</feature>
<dbReference type="Proteomes" id="UP000186601">
    <property type="component" value="Unassembled WGS sequence"/>
</dbReference>
<sequence length="187" mass="21378">MEVQPEINIKKDDRDTEILRIIVSGIPTQAVAEGRPSVPLIHWRIEAVLQHCATVNPNHHYESGVAFDTALRPDVVASPFIQMQAFSHQGAKSRSSKFHPDFNVLVRGWTPMQMLEDLKTANEPLHRYRYDGESSGCLYWCKRVLTRLEEIKKIPAGSAQRLDDVVQEARIAHANIYWIPEDRGSFY</sequence>
<organism evidence="2 3">
    <name type="scientific">Hermanssonia centrifuga</name>
    <dbReference type="NCBI Taxonomy" id="98765"/>
    <lineage>
        <taxon>Eukaryota</taxon>
        <taxon>Fungi</taxon>
        <taxon>Dikarya</taxon>
        <taxon>Basidiomycota</taxon>
        <taxon>Agaricomycotina</taxon>
        <taxon>Agaricomycetes</taxon>
        <taxon>Polyporales</taxon>
        <taxon>Meruliaceae</taxon>
        <taxon>Hermanssonia</taxon>
    </lineage>
</organism>
<dbReference type="AlphaFoldDB" id="A0A2R6S4J5"/>
<keyword evidence="3" id="KW-1185">Reference proteome</keyword>
<evidence type="ECO:0000313" key="3">
    <source>
        <dbReference type="Proteomes" id="UP000186601"/>
    </source>
</evidence>
<proteinExistence type="predicted"/>
<comment type="caution">
    <text evidence="2">The sequence shown here is derived from an EMBL/GenBank/DDBJ whole genome shotgun (WGS) entry which is preliminary data.</text>
</comment>
<name>A0A2R6S4J5_9APHY</name>
<gene>
    <name evidence="2" type="ORF">PHLCEN_2v935</name>
</gene>
<dbReference type="InterPro" id="IPR056672">
    <property type="entry name" value="DUF7770"/>
</dbReference>
<evidence type="ECO:0000313" key="2">
    <source>
        <dbReference type="EMBL" id="PSS37214.1"/>
    </source>
</evidence>
<dbReference type="Pfam" id="PF24968">
    <property type="entry name" value="DUF7770"/>
    <property type="match status" value="1"/>
</dbReference>
<evidence type="ECO:0000259" key="1">
    <source>
        <dbReference type="Pfam" id="PF24968"/>
    </source>
</evidence>